<dbReference type="AlphaFoldDB" id="A0AAD9G6P1"/>
<accession>A0AAD9G6P1</accession>
<dbReference type="EMBL" id="JAHBMH010000073">
    <property type="protein sequence ID" value="KAK1932833.1"/>
    <property type="molecule type" value="Genomic_DNA"/>
</dbReference>
<gene>
    <name evidence="2" type="ORF">X943_001000</name>
</gene>
<reference evidence="2" key="2">
    <citation type="submission" date="2021-05" db="EMBL/GenBank/DDBJ databases">
        <authorList>
            <person name="Pain A."/>
        </authorList>
    </citation>
    <scope>NUCLEOTIDE SEQUENCE</scope>
    <source>
        <strain evidence="2">1802A</strain>
    </source>
</reference>
<protein>
    <submittedName>
        <fullName evidence="2">Uncharacterized protein</fullName>
    </submittedName>
</protein>
<organism evidence="2 3">
    <name type="scientific">Babesia divergens</name>
    <dbReference type="NCBI Taxonomy" id="32595"/>
    <lineage>
        <taxon>Eukaryota</taxon>
        <taxon>Sar</taxon>
        <taxon>Alveolata</taxon>
        <taxon>Apicomplexa</taxon>
        <taxon>Aconoidasida</taxon>
        <taxon>Piroplasmida</taxon>
        <taxon>Babesiidae</taxon>
        <taxon>Babesia</taxon>
    </lineage>
</organism>
<feature type="compositionally biased region" description="Basic and acidic residues" evidence="1">
    <location>
        <begin position="25"/>
        <end position="49"/>
    </location>
</feature>
<feature type="region of interest" description="Disordered" evidence="1">
    <location>
        <begin position="13"/>
        <end position="58"/>
    </location>
</feature>
<evidence type="ECO:0000313" key="2">
    <source>
        <dbReference type="EMBL" id="KAK1932833.1"/>
    </source>
</evidence>
<name>A0AAD9G6P1_BABDI</name>
<comment type="caution">
    <text evidence="2">The sequence shown here is derived from an EMBL/GenBank/DDBJ whole genome shotgun (WGS) entry which is preliminary data.</text>
</comment>
<evidence type="ECO:0000256" key="1">
    <source>
        <dbReference type="SAM" id="MobiDB-lite"/>
    </source>
</evidence>
<feature type="compositionally biased region" description="Polar residues" evidence="1">
    <location>
        <begin position="13"/>
        <end position="22"/>
    </location>
</feature>
<dbReference type="Proteomes" id="UP001195914">
    <property type="component" value="Unassembled WGS sequence"/>
</dbReference>
<sequence>MVGVALEQCVNNAGTSVDSSTEAGDALRKREEVSTQRQHTDRDKLRHNGEASVEELPAAGLSSDRCTRDFASLCNRRLHSGRKLQPSVHVSTTYQQKRAREFALDWIVNNGKTILTHGLTPSASTADKKTSIQMKLLENYVRYNHLECTPQTLRKQLEVTDIFGRERDVNRLRNMQHCRIFNDVDTEERPAKQQDLDPRTFTVASDTAASTVMRADEKCLSRVDSTPSMPPQETEVTIIGGLRAVNNTDPEWEIVSFRMSGIKPFFTEKDFEALAREANMQVVSVNLDRNIITHSCNGTGNIRCRHTGGERALMHFSRLFAKAGIRLYITDIISKSDVLKRPLHYATTKS</sequence>
<evidence type="ECO:0000313" key="3">
    <source>
        <dbReference type="Proteomes" id="UP001195914"/>
    </source>
</evidence>
<proteinExistence type="predicted"/>
<keyword evidence="3" id="KW-1185">Reference proteome</keyword>
<reference evidence="2" key="1">
    <citation type="journal article" date="2014" name="Nucleic Acids Res.">
        <title>The evolutionary dynamics of variant antigen genes in Babesia reveal a history of genomic innovation underlying host-parasite interaction.</title>
        <authorList>
            <person name="Jackson A.P."/>
            <person name="Otto T.D."/>
            <person name="Darby A."/>
            <person name="Ramaprasad A."/>
            <person name="Xia D."/>
            <person name="Echaide I.E."/>
            <person name="Farber M."/>
            <person name="Gahlot S."/>
            <person name="Gamble J."/>
            <person name="Gupta D."/>
            <person name="Gupta Y."/>
            <person name="Jackson L."/>
            <person name="Malandrin L."/>
            <person name="Malas T.B."/>
            <person name="Moussa E."/>
            <person name="Nair M."/>
            <person name="Reid A.J."/>
            <person name="Sanders M."/>
            <person name="Sharma J."/>
            <person name="Tracey A."/>
            <person name="Quail M.A."/>
            <person name="Weir W."/>
            <person name="Wastling J.M."/>
            <person name="Hall N."/>
            <person name="Willadsen P."/>
            <person name="Lingelbach K."/>
            <person name="Shiels B."/>
            <person name="Tait A."/>
            <person name="Berriman M."/>
            <person name="Allred D.R."/>
            <person name="Pain A."/>
        </authorList>
    </citation>
    <scope>NUCLEOTIDE SEQUENCE</scope>
    <source>
        <strain evidence="2">1802A</strain>
    </source>
</reference>